<accession>A0A0A8XVE3</accession>
<dbReference type="EMBL" id="GBRH01279916">
    <property type="protein sequence ID" value="JAD17979.1"/>
    <property type="molecule type" value="Transcribed_RNA"/>
</dbReference>
<name>A0A0A8XVE3_ARUDO</name>
<protein>
    <submittedName>
        <fullName evidence="1">Uncharacterized protein</fullName>
    </submittedName>
</protein>
<sequence length="44" mass="5177">MEKKPNSCERSLVVVQRGVFIQSSRIQRSYPITIRFVPHDIFIT</sequence>
<organism evidence="1">
    <name type="scientific">Arundo donax</name>
    <name type="common">Giant reed</name>
    <name type="synonym">Donax arundinaceus</name>
    <dbReference type="NCBI Taxonomy" id="35708"/>
    <lineage>
        <taxon>Eukaryota</taxon>
        <taxon>Viridiplantae</taxon>
        <taxon>Streptophyta</taxon>
        <taxon>Embryophyta</taxon>
        <taxon>Tracheophyta</taxon>
        <taxon>Spermatophyta</taxon>
        <taxon>Magnoliopsida</taxon>
        <taxon>Liliopsida</taxon>
        <taxon>Poales</taxon>
        <taxon>Poaceae</taxon>
        <taxon>PACMAD clade</taxon>
        <taxon>Arundinoideae</taxon>
        <taxon>Arundineae</taxon>
        <taxon>Arundo</taxon>
    </lineage>
</organism>
<dbReference type="AlphaFoldDB" id="A0A0A8XVE3"/>
<proteinExistence type="predicted"/>
<reference evidence="1" key="2">
    <citation type="journal article" date="2015" name="Data Brief">
        <title>Shoot transcriptome of the giant reed, Arundo donax.</title>
        <authorList>
            <person name="Barrero R.A."/>
            <person name="Guerrero F.D."/>
            <person name="Moolhuijzen P."/>
            <person name="Goolsby J.A."/>
            <person name="Tidwell J."/>
            <person name="Bellgard S.E."/>
            <person name="Bellgard M.I."/>
        </authorList>
    </citation>
    <scope>NUCLEOTIDE SEQUENCE</scope>
    <source>
        <tissue evidence="1">Shoot tissue taken approximately 20 cm above the soil surface</tissue>
    </source>
</reference>
<evidence type="ECO:0000313" key="1">
    <source>
        <dbReference type="EMBL" id="JAD17979.1"/>
    </source>
</evidence>
<reference evidence="1" key="1">
    <citation type="submission" date="2014-09" db="EMBL/GenBank/DDBJ databases">
        <authorList>
            <person name="Magalhaes I.L.F."/>
            <person name="Oliveira U."/>
            <person name="Santos F.R."/>
            <person name="Vidigal T.H.D.A."/>
            <person name="Brescovit A.D."/>
            <person name="Santos A.J."/>
        </authorList>
    </citation>
    <scope>NUCLEOTIDE SEQUENCE</scope>
    <source>
        <tissue evidence="1">Shoot tissue taken approximately 20 cm above the soil surface</tissue>
    </source>
</reference>